<evidence type="ECO:0000259" key="1">
    <source>
        <dbReference type="Pfam" id="PF01909"/>
    </source>
</evidence>
<evidence type="ECO:0000313" key="3">
    <source>
        <dbReference type="Proteomes" id="UP000028878"/>
    </source>
</evidence>
<dbReference type="InterPro" id="IPR036390">
    <property type="entry name" value="WH_DNA-bd_sf"/>
</dbReference>
<dbReference type="Proteomes" id="UP000028878">
    <property type="component" value="Unassembled WGS sequence"/>
</dbReference>
<accession>A0A1L1PZ79</accession>
<organism evidence="2 3">
    <name type="scientific">Hydrogenophaga intermedia</name>
    <dbReference type="NCBI Taxonomy" id="65786"/>
    <lineage>
        <taxon>Bacteria</taxon>
        <taxon>Pseudomonadati</taxon>
        <taxon>Pseudomonadota</taxon>
        <taxon>Betaproteobacteria</taxon>
        <taxon>Burkholderiales</taxon>
        <taxon>Comamonadaceae</taxon>
        <taxon>Hydrogenophaga</taxon>
    </lineage>
</organism>
<dbReference type="AlphaFoldDB" id="A0A1L1PZ79"/>
<dbReference type="SUPFAM" id="SSF81301">
    <property type="entry name" value="Nucleotidyltransferase"/>
    <property type="match status" value="1"/>
</dbReference>
<keyword evidence="3" id="KW-1185">Reference proteome</keyword>
<dbReference type="SUPFAM" id="SSF46785">
    <property type="entry name" value="Winged helix' DNA-binding domain"/>
    <property type="match status" value="1"/>
</dbReference>
<reference evidence="3" key="1">
    <citation type="submission" date="2014-11" db="EMBL/GenBank/DDBJ databases">
        <title>Draft genome sequence of Hydrogenophaga intermedia S1.</title>
        <authorList>
            <person name="Gan H.M."/>
            <person name="Chew T.H."/>
            <person name="Stolz A."/>
        </authorList>
    </citation>
    <scope>NUCLEOTIDE SEQUENCE [LARGE SCALE GENOMIC DNA]</scope>
    <source>
        <strain evidence="3">S1</strain>
    </source>
</reference>
<protein>
    <submittedName>
        <fullName evidence="2">DNA polymerase subunit beta</fullName>
    </submittedName>
</protein>
<gene>
    <name evidence="2" type="ORF">BN948_04351</name>
</gene>
<dbReference type="Gene3D" id="3.30.460.10">
    <property type="entry name" value="Beta Polymerase, domain 2"/>
    <property type="match status" value="1"/>
</dbReference>
<dbReference type="EMBL" id="CCAE010000057">
    <property type="protein sequence ID" value="CDN89911.1"/>
    <property type="molecule type" value="Genomic_DNA"/>
</dbReference>
<name>A0A1L1PZ79_HYDIT</name>
<evidence type="ECO:0000313" key="2">
    <source>
        <dbReference type="EMBL" id="CDN89911.1"/>
    </source>
</evidence>
<dbReference type="InterPro" id="IPR043519">
    <property type="entry name" value="NT_sf"/>
</dbReference>
<sequence length="189" mass="20746">MHPLDVLLSPPEQRLMSTVLLHPDQDFGTLELLSRMGNSRSAGSTVLKRWVEAGLLRERKVGNQRRLSANPQFLLYPELRRMVLKTLGLVEPLAKALAPIAHRLTEAFVFGSVASGNDTSESDIDLALVGDVDLFAVSPLLDAVQAELGRAIHVNVYSAQEWALHDPVLAVIKRGPRLELMEAIRAEAA</sequence>
<dbReference type="InterPro" id="IPR002934">
    <property type="entry name" value="Polymerase_NTP_transf_dom"/>
</dbReference>
<dbReference type="CDD" id="cd05403">
    <property type="entry name" value="NT_KNTase_like"/>
    <property type="match status" value="1"/>
</dbReference>
<dbReference type="Pfam" id="PF01909">
    <property type="entry name" value="NTP_transf_2"/>
    <property type="match status" value="1"/>
</dbReference>
<feature type="domain" description="Polymerase nucleotidyl transferase" evidence="1">
    <location>
        <begin position="104"/>
        <end position="135"/>
    </location>
</feature>
<proteinExistence type="predicted"/>